<dbReference type="AlphaFoldDB" id="W2GW37"/>
<gene>
    <name evidence="1" type="ORF">L915_08878</name>
</gene>
<sequence>MTRFSWVNTRVIKSHPEWRTARVTDFQKSDDDGSLRIELDVGGNKQWMDAHDEMLCPVGSQKSVNASTVATSPVSSYSLAASYRYGRGFEAGRSRTECEGVVESATRSPLRFDRHYSMYSKRISHIFSTSDPDLGPHEHNRLH</sequence>
<protein>
    <submittedName>
        <fullName evidence="1">Uncharacterized protein</fullName>
    </submittedName>
</protein>
<organism evidence="1">
    <name type="scientific">Phytophthora nicotianae</name>
    <name type="common">Potato buckeye rot agent</name>
    <name type="synonym">Phytophthora parasitica</name>
    <dbReference type="NCBI Taxonomy" id="4792"/>
    <lineage>
        <taxon>Eukaryota</taxon>
        <taxon>Sar</taxon>
        <taxon>Stramenopiles</taxon>
        <taxon>Oomycota</taxon>
        <taxon>Peronosporomycetes</taxon>
        <taxon>Peronosporales</taxon>
        <taxon>Peronosporaceae</taxon>
        <taxon>Phytophthora</taxon>
    </lineage>
</organism>
<dbReference type="Proteomes" id="UP000053236">
    <property type="component" value="Unassembled WGS sequence"/>
</dbReference>
<accession>W2GW37</accession>
<proteinExistence type="predicted"/>
<dbReference type="VEuPathDB" id="FungiDB:PPTG_11575"/>
<evidence type="ECO:0000313" key="1">
    <source>
        <dbReference type="EMBL" id="ETK86486.1"/>
    </source>
</evidence>
<reference evidence="1" key="1">
    <citation type="submission" date="2013-11" db="EMBL/GenBank/DDBJ databases">
        <title>The Genome Sequence of Phytophthora parasitica CJ02B3.</title>
        <authorList>
            <consortium name="The Broad Institute Genomics Platform"/>
            <person name="Russ C."/>
            <person name="Tyler B."/>
            <person name="Panabieres F."/>
            <person name="Shan W."/>
            <person name="Tripathy S."/>
            <person name="Grunwald N."/>
            <person name="Machado M."/>
            <person name="Johnson C.S."/>
            <person name="Arredondo F."/>
            <person name="Hong C."/>
            <person name="Coffey M."/>
            <person name="Young S.K."/>
            <person name="Zeng Q."/>
            <person name="Gargeya S."/>
            <person name="Fitzgerald M."/>
            <person name="Abouelleil A."/>
            <person name="Alvarado L."/>
            <person name="Chapman S.B."/>
            <person name="Gainer-Dewar J."/>
            <person name="Goldberg J."/>
            <person name="Griggs A."/>
            <person name="Gujja S."/>
            <person name="Hansen M."/>
            <person name="Howarth C."/>
            <person name="Imamovic A."/>
            <person name="Ireland A."/>
            <person name="Larimer J."/>
            <person name="McCowan C."/>
            <person name="Murphy C."/>
            <person name="Pearson M."/>
            <person name="Poon T.W."/>
            <person name="Priest M."/>
            <person name="Roberts A."/>
            <person name="Saif S."/>
            <person name="Shea T."/>
            <person name="Sykes S."/>
            <person name="Wortman J."/>
            <person name="Nusbaum C."/>
            <person name="Birren B."/>
        </authorList>
    </citation>
    <scope>NUCLEOTIDE SEQUENCE [LARGE SCALE GENOMIC DNA]</scope>
    <source>
        <strain evidence="1">CJ02B3</strain>
    </source>
</reference>
<dbReference type="EMBL" id="KI686345">
    <property type="protein sequence ID" value="ETK86486.1"/>
    <property type="molecule type" value="Genomic_DNA"/>
</dbReference>
<name>W2GW37_PHYNI</name>